<dbReference type="InterPro" id="IPR007449">
    <property type="entry name" value="ZipA_FtsZ-bd_C"/>
</dbReference>
<dbReference type="AlphaFoldDB" id="A0A1H8FXT0"/>
<evidence type="ECO:0000256" key="1">
    <source>
        <dbReference type="SAM" id="MobiDB-lite"/>
    </source>
</evidence>
<dbReference type="RefSeq" id="WP_091815083.1">
    <property type="nucleotide sequence ID" value="NZ_FOCW01000001.1"/>
</dbReference>
<reference evidence="3 4" key="1">
    <citation type="submission" date="2016-10" db="EMBL/GenBank/DDBJ databases">
        <authorList>
            <person name="de Groot N.N."/>
        </authorList>
    </citation>
    <scope>NUCLEOTIDE SEQUENCE [LARGE SCALE GENOMIC DNA]</scope>
    <source>
        <strain evidence="3 4">DSM 15123</strain>
    </source>
</reference>
<keyword evidence="4" id="KW-1185">Reference proteome</keyword>
<dbReference type="Proteomes" id="UP000199531">
    <property type="component" value="Unassembled WGS sequence"/>
</dbReference>
<name>A0A1H8FXT0_9BURK</name>
<evidence type="ECO:0000313" key="4">
    <source>
        <dbReference type="Proteomes" id="UP000199531"/>
    </source>
</evidence>
<evidence type="ECO:0000313" key="3">
    <source>
        <dbReference type="EMBL" id="SEN36340.1"/>
    </source>
</evidence>
<dbReference type="InterPro" id="IPR036765">
    <property type="entry name" value="ZipA_FtsZ-bd_C_sf"/>
</dbReference>
<organism evidence="3 4">
    <name type="scientific">Brachymonas denitrificans DSM 15123</name>
    <dbReference type="NCBI Taxonomy" id="1121117"/>
    <lineage>
        <taxon>Bacteria</taxon>
        <taxon>Pseudomonadati</taxon>
        <taxon>Pseudomonadota</taxon>
        <taxon>Betaproteobacteria</taxon>
        <taxon>Burkholderiales</taxon>
        <taxon>Comamonadaceae</taxon>
        <taxon>Brachymonas</taxon>
    </lineage>
</organism>
<gene>
    <name evidence="3" type="ORF">SAMN02745977_01222</name>
</gene>
<dbReference type="SMART" id="SM00771">
    <property type="entry name" value="ZipA_C"/>
    <property type="match status" value="1"/>
</dbReference>
<feature type="region of interest" description="Disordered" evidence="1">
    <location>
        <begin position="29"/>
        <end position="48"/>
    </location>
</feature>
<protein>
    <recommendedName>
        <fullName evidence="2">ZipA C-terminal FtsZ-binding domain-containing protein</fullName>
    </recommendedName>
</protein>
<sequence length="383" mass="40642">MSNTLQIGLAAAGGLVLAGLVAHNAWQARKNQPRRPDPEPQSTATVSEATSVDAALQATDTLPPGAGSDVLPKSDAPQAAIAEPTGEGAHDPLADATQKISVPTGPDRKLLLDPLLDAMATIVLDEGAVVSGEAASAAMPATRRVDTKPFAVEGRNRDSGLWEPPVAGQFYDQFQAGVQLANRSGPLNEIAFSEFTLKTQAVADAINGTPHFPEMLEEVARARELDQFASSNDARLSFVLRARQAAWSPGYLQQCAARHGFVPGVLPGRLVLPASIEGAPPLLSLEYDTQAALAEDLEQAALYEALLCLEVTHVHREEQPFARMCEVALHLAKDMDGNITDGTGQRITADTMDTIANDLEGLYNTLEQHDFAAGSALARRLFS</sequence>
<dbReference type="OrthoDB" id="8521018at2"/>
<dbReference type="GO" id="GO:0090529">
    <property type="term" value="P:cell septum assembly"/>
    <property type="evidence" value="ECO:0007669"/>
    <property type="project" value="InterPro"/>
</dbReference>
<dbReference type="SUPFAM" id="SSF64383">
    <property type="entry name" value="Cell-division protein ZipA, C-terminal domain"/>
    <property type="match status" value="1"/>
</dbReference>
<proteinExistence type="predicted"/>
<dbReference type="STRING" id="1121117.SAMN02745977_01222"/>
<dbReference type="EMBL" id="FOCW01000001">
    <property type="protein sequence ID" value="SEN36340.1"/>
    <property type="molecule type" value="Genomic_DNA"/>
</dbReference>
<feature type="domain" description="ZipA C-terminal FtsZ-binding" evidence="2">
    <location>
        <begin position="232"/>
        <end position="359"/>
    </location>
</feature>
<evidence type="ECO:0000259" key="2">
    <source>
        <dbReference type="SMART" id="SM00771"/>
    </source>
</evidence>
<accession>A0A1H8FXT0</accession>